<dbReference type="Proteomes" id="UP001230051">
    <property type="component" value="Unassembled WGS sequence"/>
</dbReference>
<feature type="domain" description="Link" evidence="27">
    <location>
        <begin position="253"/>
        <end position="350"/>
    </location>
</feature>
<dbReference type="InterPro" id="IPR001881">
    <property type="entry name" value="EGF-like_Ca-bd_dom"/>
</dbReference>
<keyword evidence="11" id="KW-0106">Calcium</keyword>
<feature type="region of interest" description="Disordered" evidence="21">
    <location>
        <begin position="801"/>
        <end position="859"/>
    </location>
</feature>
<feature type="domain" description="Link" evidence="27">
    <location>
        <begin position="153"/>
        <end position="248"/>
    </location>
</feature>
<dbReference type="SMART" id="SM00409">
    <property type="entry name" value="IG"/>
    <property type="match status" value="1"/>
</dbReference>
<dbReference type="CDD" id="cd03520">
    <property type="entry name" value="Link_domain_CSPGs_modules_2_4"/>
    <property type="match status" value="2"/>
</dbReference>
<dbReference type="FunFam" id="3.10.100.10:FF:000009">
    <property type="entry name" value="Aggrecan core protein"/>
    <property type="match status" value="1"/>
</dbReference>
<feature type="disulfide bond" evidence="20">
    <location>
        <begin position="674"/>
        <end position="695"/>
    </location>
</feature>
<keyword evidence="10" id="KW-0677">Repeat</keyword>
<dbReference type="FunFam" id="3.10.100.10:FF:000002">
    <property type="entry name" value="Hyaluronan proteoglycan link protein 1"/>
    <property type="match status" value="2"/>
</dbReference>
<feature type="compositionally biased region" description="Polar residues" evidence="21">
    <location>
        <begin position="1363"/>
        <end position="1376"/>
    </location>
</feature>
<dbReference type="PROSITE" id="PS00615">
    <property type="entry name" value="C_TYPE_LECTIN_1"/>
    <property type="match status" value="1"/>
</dbReference>
<evidence type="ECO:0000256" key="3">
    <source>
        <dbReference type="ARBA" id="ARBA00022525"/>
    </source>
</evidence>
<dbReference type="GO" id="GO:0010001">
    <property type="term" value="P:glial cell differentiation"/>
    <property type="evidence" value="ECO:0007669"/>
    <property type="project" value="TreeGrafter"/>
</dbReference>
<dbReference type="Gene3D" id="2.60.40.10">
    <property type="entry name" value="Immunoglobulins"/>
    <property type="match status" value="1"/>
</dbReference>
<dbReference type="InterPro" id="IPR001304">
    <property type="entry name" value="C-type_lectin-like"/>
</dbReference>
<evidence type="ECO:0000256" key="2">
    <source>
        <dbReference type="ARBA" id="ARBA00006838"/>
    </source>
</evidence>
<dbReference type="SMART" id="SM00034">
    <property type="entry name" value="CLECT"/>
    <property type="match status" value="1"/>
</dbReference>
<dbReference type="SMART" id="SM00406">
    <property type="entry name" value="IGv"/>
    <property type="match status" value="1"/>
</dbReference>
<evidence type="ECO:0000313" key="29">
    <source>
        <dbReference type="Proteomes" id="UP001230051"/>
    </source>
</evidence>
<dbReference type="SMART" id="SM00181">
    <property type="entry name" value="EGF"/>
    <property type="match status" value="2"/>
</dbReference>
<evidence type="ECO:0000259" key="23">
    <source>
        <dbReference type="PROSITE" id="PS50026"/>
    </source>
</evidence>
<keyword evidence="7" id="KW-0479">Metal-binding</keyword>
<evidence type="ECO:0000256" key="20">
    <source>
        <dbReference type="PROSITE-ProRule" id="PRU00323"/>
    </source>
</evidence>
<keyword evidence="14" id="KW-0325">Glycoprotein</keyword>
<organism evidence="28 29">
    <name type="scientific">Acipenser oxyrinchus oxyrinchus</name>
    <dbReference type="NCBI Taxonomy" id="40147"/>
    <lineage>
        <taxon>Eukaryota</taxon>
        <taxon>Metazoa</taxon>
        <taxon>Chordata</taxon>
        <taxon>Craniata</taxon>
        <taxon>Vertebrata</taxon>
        <taxon>Euteleostomi</taxon>
        <taxon>Actinopterygii</taxon>
        <taxon>Chondrostei</taxon>
        <taxon>Acipenseriformes</taxon>
        <taxon>Acipenseridae</taxon>
        <taxon>Acipenser</taxon>
    </lineage>
</organism>
<dbReference type="InterPro" id="IPR016186">
    <property type="entry name" value="C-type_lectin-like/link_sf"/>
</dbReference>
<dbReference type="InterPro" id="IPR016187">
    <property type="entry name" value="CTDL_fold"/>
</dbReference>
<dbReference type="InterPro" id="IPR000436">
    <property type="entry name" value="Sushi_SCR_CCP_dom"/>
</dbReference>
<dbReference type="PROSITE" id="PS00010">
    <property type="entry name" value="ASX_HYDROXYL"/>
    <property type="match status" value="1"/>
</dbReference>
<dbReference type="Gene3D" id="2.10.70.10">
    <property type="entry name" value="Complement Module, domain 1"/>
    <property type="match status" value="1"/>
</dbReference>
<feature type="domain" description="Link" evidence="27">
    <location>
        <begin position="631"/>
        <end position="727"/>
    </location>
</feature>
<dbReference type="FunFam" id="2.10.25.10:FF:000006">
    <property type="entry name" value="Versican core protein-like isoform 1"/>
    <property type="match status" value="1"/>
</dbReference>
<dbReference type="SMART" id="SM00179">
    <property type="entry name" value="EGF_CA"/>
    <property type="match status" value="2"/>
</dbReference>
<feature type="disulfide bond" evidence="18">
    <location>
        <begin position="1488"/>
        <end position="1497"/>
    </location>
</feature>
<comment type="subcellular location">
    <subcellularLocation>
        <location evidence="1">Secreted</location>
        <location evidence="1">Extracellular space</location>
        <location evidence="1">Extracellular matrix</location>
    </subcellularLocation>
</comment>
<feature type="domain" description="C-type lectin" evidence="24">
    <location>
        <begin position="1511"/>
        <end position="1625"/>
    </location>
</feature>
<dbReference type="PRINTS" id="PR01265">
    <property type="entry name" value="LINKMODULE"/>
</dbReference>
<proteinExistence type="inferred from homology"/>
<comment type="similarity">
    <text evidence="2">Belongs to the aggrecan/versican proteoglycan family.</text>
</comment>
<dbReference type="Pfam" id="PF00084">
    <property type="entry name" value="Sushi"/>
    <property type="match status" value="1"/>
</dbReference>
<dbReference type="InterPro" id="IPR003006">
    <property type="entry name" value="Ig/MHC_CS"/>
</dbReference>
<dbReference type="InterPro" id="IPR018378">
    <property type="entry name" value="C-type_lectin_CS"/>
</dbReference>
<feature type="disulfide bond" evidence="20">
    <location>
        <begin position="576"/>
        <end position="597"/>
    </location>
</feature>
<dbReference type="PROSITE" id="PS00290">
    <property type="entry name" value="IG_MHC"/>
    <property type="match status" value="1"/>
</dbReference>
<evidence type="ECO:0000256" key="21">
    <source>
        <dbReference type="SAM" id="MobiDB-lite"/>
    </source>
</evidence>
<evidence type="ECO:0000256" key="4">
    <source>
        <dbReference type="ARBA" id="ARBA00022530"/>
    </source>
</evidence>
<evidence type="ECO:0000259" key="27">
    <source>
        <dbReference type="PROSITE" id="PS50963"/>
    </source>
</evidence>
<keyword evidence="5 18" id="KW-0245">EGF-like domain</keyword>
<feature type="disulfide bond" evidence="20">
    <location>
        <begin position="199"/>
        <end position="220"/>
    </location>
</feature>
<evidence type="ECO:0000256" key="17">
    <source>
        <dbReference type="ARBA" id="ARBA00042947"/>
    </source>
</evidence>
<dbReference type="PROSITE" id="PS00022">
    <property type="entry name" value="EGF_1"/>
    <property type="match status" value="2"/>
</dbReference>
<evidence type="ECO:0000256" key="15">
    <source>
        <dbReference type="ARBA" id="ARBA00023319"/>
    </source>
</evidence>
<evidence type="ECO:0000256" key="6">
    <source>
        <dbReference type="ARBA" id="ARBA00022659"/>
    </source>
</evidence>
<comment type="caution">
    <text evidence="18">Lacks conserved residue(s) required for the propagation of feature annotation.</text>
</comment>
<feature type="disulfide bond" evidence="18">
    <location>
        <begin position="1429"/>
        <end position="1439"/>
    </location>
</feature>
<evidence type="ECO:0000256" key="5">
    <source>
        <dbReference type="ARBA" id="ARBA00022536"/>
    </source>
</evidence>
<evidence type="ECO:0000256" key="10">
    <source>
        <dbReference type="ARBA" id="ARBA00022737"/>
    </source>
</evidence>
<evidence type="ECO:0000256" key="18">
    <source>
        <dbReference type="PROSITE-ProRule" id="PRU00076"/>
    </source>
</evidence>
<evidence type="ECO:0000256" key="7">
    <source>
        <dbReference type="ARBA" id="ARBA00022723"/>
    </source>
</evidence>
<name>A0AAD8CX39_ACIOX</name>
<gene>
    <name evidence="28" type="primary">ACAN</name>
    <name evidence="28" type="ORF">AOXY_G24348</name>
</gene>
<dbReference type="GO" id="GO:0007417">
    <property type="term" value="P:central nervous system development"/>
    <property type="evidence" value="ECO:0007669"/>
    <property type="project" value="TreeGrafter"/>
</dbReference>
<dbReference type="Gene3D" id="2.10.25.10">
    <property type="entry name" value="Laminin"/>
    <property type="match status" value="2"/>
</dbReference>
<dbReference type="SUPFAM" id="SSF57196">
    <property type="entry name" value="EGF/Laminin"/>
    <property type="match status" value="1"/>
</dbReference>
<keyword evidence="3" id="KW-0964">Secreted</keyword>
<evidence type="ECO:0000256" key="12">
    <source>
        <dbReference type="ARBA" id="ARBA00022974"/>
    </source>
</evidence>
<dbReference type="PROSITE" id="PS50923">
    <property type="entry name" value="SUSHI"/>
    <property type="match status" value="1"/>
</dbReference>
<dbReference type="InterPro" id="IPR013783">
    <property type="entry name" value="Ig-like_fold"/>
</dbReference>
<dbReference type="FunFam" id="2.60.40.10:FF:000451">
    <property type="entry name" value="aggrecan core protein"/>
    <property type="match status" value="1"/>
</dbReference>
<dbReference type="InterPro" id="IPR007110">
    <property type="entry name" value="Ig-like_dom"/>
</dbReference>
<feature type="domain" description="Sushi" evidence="26">
    <location>
        <begin position="1629"/>
        <end position="1689"/>
    </location>
</feature>
<dbReference type="SUPFAM" id="SSF56436">
    <property type="entry name" value="C-type lectin-like"/>
    <property type="match status" value="5"/>
</dbReference>
<accession>A0AAD8CX39</accession>
<keyword evidence="12" id="KW-0654">Proteoglycan</keyword>
<dbReference type="GO" id="GO:0030246">
    <property type="term" value="F:carbohydrate binding"/>
    <property type="evidence" value="ECO:0007669"/>
    <property type="project" value="UniProtKB-KW"/>
</dbReference>
<dbReference type="InterPro" id="IPR000742">
    <property type="entry name" value="EGF"/>
</dbReference>
<evidence type="ECO:0000256" key="16">
    <source>
        <dbReference type="ARBA" id="ARBA00039399"/>
    </source>
</evidence>
<feature type="signal peptide" evidence="22">
    <location>
        <begin position="1"/>
        <end position="16"/>
    </location>
</feature>
<evidence type="ECO:0000256" key="22">
    <source>
        <dbReference type="SAM" id="SignalP"/>
    </source>
</evidence>
<dbReference type="InterPro" id="IPR036179">
    <property type="entry name" value="Ig-like_dom_sf"/>
</dbReference>
<dbReference type="GO" id="GO:0072534">
    <property type="term" value="C:perineuronal net"/>
    <property type="evidence" value="ECO:0007669"/>
    <property type="project" value="TreeGrafter"/>
</dbReference>
<keyword evidence="4" id="KW-0272">Extracellular matrix</keyword>
<feature type="chain" id="PRO_5042111301" description="Aggrecan core protein" evidence="22">
    <location>
        <begin position="17"/>
        <end position="1717"/>
    </location>
</feature>
<dbReference type="EMBL" id="JAGXEW010000025">
    <property type="protein sequence ID" value="KAK1158107.1"/>
    <property type="molecule type" value="Genomic_DNA"/>
</dbReference>
<keyword evidence="9" id="KW-0430">Lectin</keyword>
<dbReference type="PROSITE" id="PS50963">
    <property type="entry name" value="LINK_2"/>
    <property type="match status" value="4"/>
</dbReference>
<dbReference type="CDD" id="cd03588">
    <property type="entry name" value="CLECT_CSPGs"/>
    <property type="match status" value="1"/>
</dbReference>
<evidence type="ECO:0000313" key="28">
    <source>
        <dbReference type="EMBL" id="KAK1158107.1"/>
    </source>
</evidence>
<dbReference type="SMART" id="SM00032">
    <property type="entry name" value="CCP"/>
    <property type="match status" value="1"/>
</dbReference>
<dbReference type="CDD" id="cd00033">
    <property type="entry name" value="CCP"/>
    <property type="match status" value="1"/>
</dbReference>
<feature type="disulfide bond" evidence="20">
    <location>
        <begin position="297"/>
        <end position="318"/>
    </location>
</feature>
<feature type="region of interest" description="Disordered" evidence="21">
    <location>
        <begin position="1313"/>
        <end position="1387"/>
    </location>
</feature>
<feature type="domain" description="Link" evidence="27">
    <location>
        <begin position="530"/>
        <end position="625"/>
    </location>
</feature>
<evidence type="ECO:0000256" key="14">
    <source>
        <dbReference type="ARBA" id="ARBA00023180"/>
    </source>
</evidence>
<evidence type="ECO:0000259" key="24">
    <source>
        <dbReference type="PROSITE" id="PS50041"/>
    </source>
</evidence>
<reference evidence="28" key="1">
    <citation type="submission" date="2022-02" db="EMBL/GenBank/DDBJ databases">
        <title>Atlantic sturgeon de novo genome assembly.</title>
        <authorList>
            <person name="Stock M."/>
            <person name="Klopp C."/>
            <person name="Guiguen Y."/>
            <person name="Cabau C."/>
            <person name="Parinello H."/>
            <person name="Santidrian Yebra-Pimentel E."/>
            <person name="Kuhl H."/>
            <person name="Dirks R.P."/>
            <person name="Guessner J."/>
            <person name="Wuertz S."/>
            <person name="Du K."/>
            <person name="Schartl M."/>
        </authorList>
    </citation>
    <scope>NUCLEOTIDE SEQUENCE</scope>
    <source>
        <strain evidence="28">STURGEONOMICS-FGT-2020</strain>
        <tissue evidence="28">Whole blood</tissue>
    </source>
</reference>
<keyword evidence="29" id="KW-1185">Reference proteome</keyword>
<dbReference type="InterPro" id="IPR050691">
    <property type="entry name" value="Hyaluronan_bind_Proteoglycan"/>
</dbReference>
<evidence type="ECO:0000259" key="25">
    <source>
        <dbReference type="PROSITE" id="PS50835"/>
    </source>
</evidence>
<comment type="caution">
    <text evidence="28">The sequence shown here is derived from an EMBL/GenBank/DDBJ whole genome shotgun (WGS) entry which is preliminary data.</text>
</comment>
<dbReference type="InterPro" id="IPR000538">
    <property type="entry name" value="Link_dom"/>
</dbReference>
<evidence type="ECO:0000256" key="8">
    <source>
        <dbReference type="ARBA" id="ARBA00022729"/>
    </source>
</evidence>
<sequence length="1717" mass="182536">MTTLLLLFACLRVIAATISIELSDPASALSVSIPGQSPLRPLLGSSLVVPCYFLDSTPHDPSDPSAAPLAPRIKWSRISKEGESVILVATEGKVRVTSEYVDRVTMVSYPLVPTDATLEISELRASDSGIYRCEVMHGIEDSKDTVDIQVKGIVFHYRAISTRYTLTFEKAKSACIQNSATIATREQLQAAYDDGFHQCDAGWLSDQTVRYPIHSPREGCYGDKDEFPGVRTYGIRETNETYDVYCFAEEMSGEVFYSTSPAKFSFSEAEEQCTKLGAQLATTGQLYLAWQTGMDVCSAGWLADRSVRYPISIARPNCGGNLVGVRTVYRYLNQTGYPYPDSRYEAICYRDEPVEAVTAATDGYQATEAEEVTTEFGSGLLTVETFTEGPELFFTQVTSKGELQGEVVTLEPVDLTGTPTVEPFTATEVIEGFPPSVTMDFVFPGDNVTDLPLSPPPGITEEVLTPEAVTEELTGTPGILVEELISRVTAAPEIAFPLVTEGAENATDVQEEGSALTTELPPTPLPPTGLVFHYRAMSSRYSLTFAQAQQACLENGAVIASPQHLQAAYESGFNQCDAGWLSDQSVRYPIVTPRDNCYGDMDRFPGVRNYGVRPASEQYDVYCYIDKLRGEVFHASSVERFTLEEALSYCLDQNATLATSGELYAAWKQGLDKCRAGWLLDGSVRYPITTPRPFCGGGKTGVITVYRFPNQTGYPESQSKYDAYCFRAAEEEAVTAFPELEKVTRLTLEVEPPLTPTGLGEYPVTGTPPYEDELFTGTEDMLQTVNVTAIPFITVPPEDISGSASSGLPSGGSAISSGDESGVISGDISGDVSGSGIPDVSGEVSGFSGTSGLTSGTSGEGSAIDVTLIDFEQFQSGQESGDFQEAGREISGETSGFPDISGQGSGDLSGFSSGFPSGFPSGDFSGISGLSSGIPDISGSGSGVSFIEGGFVEVIPTPQVEEEAGAGSLEESGISSGDASAEYSGLPSGIYDASADYSGFPSGFPDMSGDISGTSGLPSGFSGTSGYSSGIVILNGDWTEIETKIPKIEIEAREDVEASSLPSGDFSGISGISGLPLDTSGDVSGFLDLSGEGSAIPDISGLSSGIPDFSGFTSGITDLSGLSSGFPEITMVDPGLVELVPPTTSVEQELGGGPSVLLEFSGLSSGDVSGDFSGLPSGISGDVSGMMSGLHSGDLDFSGLPSGFPSGIPDISGFESGFPDVTLVDSSLVKVTEKPDVEQELGEGPSGFLDFGSGEPSGFSGLPDISGASGIPDISGLPSGEVSGISASGDVSGFTDITFLISEEVIEVATKPTVSQGLGQGPLEASGESSGIPLASGEPSGAPDISGEVSGIASGDLPAVILSSGSPDQELTSSTGGPEETLSETEQAVPEVLVTPPAPIALTTAPAVISIETPSVLEETVLEDIPDPCVPNPCGTGTCAARDGIAFCRCQPGLTGDDCQMDIDECHSGPCVNGASCIDGIDSYKCLCLPSYGGDRCEKDLETCEEGWMKFQGNCYRHFPERETWVDAEHRCREISSHLVSIMTPEEQDYVNNNAQDYQWIGLNDRTLEHDFRWSDGHPLQYENWRPNQPDNYFSAGEDCVVMIWHENGQWNDVPCNYHLPFTCKKGTMSCGSPPLVENARMFGKRRDRYEVNSIIRYQCNHGFTQRHLPVIRCKADGQWEQPRVECIETTVYSRRLHKRSNRSRLRQAGRSWGKLR</sequence>
<feature type="disulfide bond" evidence="19">
    <location>
        <begin position="1631"/>
        <end position="1674"/>
    </location>
</feature>
<dbReference type="GO" id="GO:0045202">
    <property type="term" value="C:synapse"/>
    <property type="evidence" value="ECO:0007669"/>
    <property type="project" value="TreeGrafter"/>
</dbReference>
<dbReference type="Pfam" id="PF07686">
    <property type="entry name" value="V-set"/>
    <property type="match status" value="1"/>
</dbReference>
<feature type="region of interest" description="Disordered" evidence="21">
    <location>
        <begin position="891"/>
        <end position="912"/>
    </location>
</feature>
<dbReference type="Pfam" id="PF00193">
    <property type="entry name" value="Xlink"/>
    <property type="match status" value="4"/>
</dbReference>
<dbReference type="SUPFAM" id="SSF48726">
    <property type="entry name" value="Immunoglobulin"/>
    <property type="match status" value="1"/>
</dbReference>
<dbReference type="GO" id="GO:0002052">
    <property type="term" value="P:positive regulation of neuroblast proliferation"/>
    <property type="evidence" value="ECO:0007669"/>
    <property type="project" value="TreeGrafter"/>
</dbReference>
<dbReference type="PANTHER" id="PTHR22804">
    <property type="entry name" value="AGGRECAN/VERSICAN PROTEOGLYCAN"/>
    <property type="match status" value="1"/>
</dbReference>
<evidence type="ECO:0000259" key="26">
    <source>
        <dbReference type="PROSITE" id="PS50923"/>
    </source>
</evidence>
<dbReference type="CDD" id="cd03517">
    <property type="entry name" value="Link_domain_CSPGs_modules_1_3"/>
    <property type="match status" value="2"/>
</dbReference>
<dbReference type="PROSITE" id="PS01241">
    <property type="entry name" value="LINK_1"/>
    <property type="match status" value="4"/>
</dbReference>
<dbReference type="PROSITE" id="PS50026">
    <property type="entry name" value="EGF_3"/>
    <property type="match status" value="2"/>
</dbReference>
<dbReference type="CDD" id="cd00054">
    <property type="entry name" value="EGF_CA"/>
    <property type="match status" value="1"/>
</dbReference>
<dbReference type="PANTHER" id="PTHR22804:SF42">
    <property type="entry name" value="AGGRECAN CORE PROTEIN"/>
    <property type="match status" value="1"/>
</dbReference>
<dbReference type="InterPro" id="IPR000152">
    <property type="entry name" value="EGF-type_Asp/Asn_hydroxyl_site"/>
</dbReference>
<evidence type="ECO:0000256" key="13">
    <source>
        <dbReference type="ARBA" id="ARBA00023157"/>
    </source>
</evidence>
<dbReference type="PROSITE" id="PS50041">
    <property type="entry name" value="C_TYPE_LECTIN_2"/>
    <property type="match status" value="1"/>
</dbReference>
<dbReference type="SMART" id="SM00445">
    <property type="entry name" value="LINK"/>
    <property type="match status" value="4"/>
</dbReference>
<feature type="disulfide bond" evidence="18">
    <location>
        <begin position="1450"/>
        <end position="1459"/>
    </location>
</feature>
<dbReference type="InterPro" id="IPR003599">
    <property type="entry name" value="Ig_sub"/>
</dbReference>
<evidence type="ECO:0000256" key="11">
    <source>
        <dbReference type="ARBA" id="ARBA00022837"/>
    </source>
</evidence>
<evidence type="ECO:0000256" key="19">
    <source>
        <dbReference type="PROSITE-ProRule" id="PRU00302"/>
    </source>
</evidence>
<keyword evidence="8 22" id="KW-0732">Signal</keyword>
<dbReference type="PROSITE" id="PS01187">
    <property type="entry name" value="EGF_CA"/>
    <property type="match status" value="1"/>
</dbReference>
<feature type="domain" description="EGF-like" evidence="23">
    <location>
        <begin position="1425"/>
        <end position="1460"/>
    </location>
</feature>
<dbReference type="GO" id="GO:0007155">
    <property type="term" value="P:cell adhesion"/>
    <property type="evidence" value="ECO:0007669"/>
    <property type="project" value="InterPro"/>
</dbReference>
<evidence type="ECO:0000256" key="9">
    <source>
        <dbReference type="ARBA" id="ARBA00022734"/>
    </source>
</evidence>
<dbReference type="Pfam" id="PF00059">
    <property type="entry name" value="Lectin_C"/>
    <property type="match status" value="1"/>
</dbReference>
<dbReference type="FunFam" id="2.10.70.10:FF:000003">
    <property type="entry name" value="Versican core protein"/>
    <property type="match status" value="1"/>
</dbReference>
<dbReference type="FunFam" id="3.10.100.10:FF:000011">
    <property type="entry name" value="Aggrecan core protein"/>
    <property type="match status" value="1"/>
</dbReference>
<dbReference type="GO" id="GO:0005615">
    <property type="term" value="C:extracellular space"/>
    <property type="evidence" value="ECO:0007669"/>
    <property type="project" value="TreeGrafter"/>
</dbReference>
<feature type="disulfide bond" evidence="19">
    <location>
        <begin position="1660"/>
        <end position="1687"/>
    </location>
</feature>
<dbReference type="Gene3D" id="3.10.100.10">
    <property type="entry name" value="Mannose-Binding Protein A, subunit A"/>
    <property type="match status" value="5"/>
</dbReference>
<dbReference type="Pfam" id="PF00008">
    <property type="entry name" value="EGF"/>
    <property type="match status" value="1"/>
</dbReference>
<keyword evidence="6 19" id="KW-0768">Sushi</keyword>
<protein>
    <recommendedName>
        <fullName evidence="16">Aggrecan core protein</fullName>
    </recommendedName>
    <alternativeName>
        <fullName evidence="17">Cartilage-specific proteoglycan core protein</fullName>
    </alternativeName>
</protein>
<evidence type="ECO:0000256" key="1">
    <source>
        <dbReference type="ARBA" id="ARBA00004498"/>
    </source>
</evidence>
<dbReference type="GO" id="GO:0005509">
    <property type="term" value="F:calcium ion binding"/>
    <property type="evidence" value="ECO:0007669"/>
    <property type="project" value="InterPro"/>
</dbReference>
<feature type="domain" description="EGF-like" evidence="23">
    <location>
        <begin position="1462"/>
        <end position="1498"/>
    </location>
</feature>
<dbReference type="InterPro" id="IPR035976">
    <property type="entry name" value="Sushi/SCR/CCP_sf"/>
</dbReference>
<dbReference type="GO" id="GO:0001501">
    <property type="term" value="P:skeletal system development"/>
    <property type="evidence" value="ECO:0007669"/>
    <property type="project" value="TreeGrafter"/>
</dbReference>
<keyword evidence="15" id="KW-0393">Immunoglobulin domain</keyword>
<dbReference type="PROSITE" id="PS50835">
    <property type="entry name" value="IG_LIKE"/>
    <property type="match status" value="1"/>
</dbReference>
<dbReference type="FunFam" id="3.10.100.10:FF:000003">
    <property type="entry name" value="Versican core protein"/>
    <property type="match status" value="1"/>
</dbReference>
<dbReference type="InterPro" id="IPR033987">
    <property type="entry name" value="CSPG_CTLD"/>
</dbReference>
<dbReference type="InterPro" id="IPR013106">
    <property type="entry name" value="Ig_V-set"/>
</dbReference>
<keyword evidence="13 18" id="KW-1015">Disulfide bond</keyword>
<feature type="domain" description="Ig-like" evidence="25">
    <location>
        <begin position="25"/>
        <end position="149"/>
    </location>
</feature>
<dbReference type="SUPFAM" id="SSF57535">
    <property type="entry name" value="Complement control module/SCR domain"/>
    <property type="match status" value="1"/>
</dbReference>
<dbReference type="InterPro" id="IPR018097">
    <property type="entry name" value="EGF_Ca-bd_CS"/>
</dbReference>
<dbReference type="GO" id="GO:0005540">
    <property type="term" value="F:hyaluronic acid binding"/>
    <property type="evidence" value="ECO:0007669"/>
    <property type="project" value="InterPro"/>
</dbReference>